<evidence type="ECO:0000259" key="5">
    <source>
        <dbReference type="Pfam" id="PF25549"/>
    </source>
</evidence>
<dbReference type="InterPro" id="IPR047589">
    <property type="entry name" value="DUF11_rpt"/>
</dbReference>
<evidence type="ECO:0000259" key="4">
    <source>
        <dbReference type="Pfam" id="PF24346"/>
    </source>
</evidence>
<proteinExistence type="predicted"/>
<dbReference type="NCBIfam" id="TIGR01451">
    <property type="entry name" value="B_ant_repeat"/>
    <property type="match status" value="5"/>
</dbReference>
<accession>A0ABT0UQQ9</accession>
<dbReference type="Gene3D" id="2.60.40.10">
    <property type="entry name" value="Immunoglobulins"/>
    <property type="match status" value="5"/>
</dbReference>
<dbReference type="Pfam" id="PF01345">
    <property type="entry name" value="DUF11"/>
    <property type="match status" value="2"/>
</dbReference>
<feature type="domain" description="DUF7933" evidence="6">
    <location>
        <begin position="279"/>
        <end position="387"/>
    </location>
</feature>
<feature type="region of interest" description="Disordered" evidence="1">
    <location>
        <begin position="967"/>
        <end position="1061"/>
    </location>
</feature>
<feature type="compositionally biased region" description="Low complexity" evidence="1">
    <location>
        <begin position="849"/>
        <end position="861"/>
    </location>
</feature>
<feature type="domain" description="DUF7927" evidence="5">
    <location>
        <begin position="872"/>
        <end position="985"/>
    </location>
</feature>
<dbReference type="InterPro" id="IPR055354">
    <property type="entry name" value="DUF7507"/>
</dbReference>
<dbReference type="Pfam" id="PF25564">
    <property type="entry name" value="DUF7933"/>
    <property type="match status" value="1"/>
</dbReference>
<feature type="signal peptide" evidence="2">
    <location>
        <begin position="1"/>
        <end position="44"/>
    </location>
</feature>
<comment type="caution">
    <text evidence="7">The sequence shown here is derived from an EMBL/GenBank/DDBJ whole genome shotgun (WGS) entry which is preliminary data.</text>
</comment>
<feature type="domain" description="DUF7507" evidence="4">
    <location>
        <begin position="511"/>
        <end position="608"/>
    </location>
</feature>
<evidence type="ECO:0000256" key="2">
    <source>
        <dbReference type="SAM" id="SignalP"/>
    </source>
</evidence>
<dbReference type="InterPro" id="IPR013783">
    <property type="entry name" value="Ig-like_fold"/>
</dbReference>
<gene>
    <name evidence="7" type="ORF">NBG84_15745</name>
</gene>
<name>A0ABT0UQQ9_9ACTN</name>
<dbReference type="InterPro" id="IPR057693">
    <property type="entry name" value="DUF7933"/>
</dbReference>
<dbReference type="PANTHER" id="PTHR34819">
    <property type="entry name" value="LARGE CYSTEINE-RICH PERIPLASMIC PROTEIN OMCB"/>
    <property type="match status" value="1"/>
</dbReference>
<keyword evidence="2" id="KW-0732">Signal</keyword>
<dbReference type="PANTHER" id="PTHR34819:SF3">
    <property type="entry name" value="CELL SURFACE PROTEIN"/>
    <property type="match status" value="1"/>
</dbReference>
<dbReference type="InterPro" id="IPR057687">
    <property type="entry name" value="DUF7927"/>
</dbReference>
<feature type="domain" description="DUF7507" evidence="4">
    <location>
        <begin position="407"/>
        <end position="499"/>
    </location>
</feature>
<dbReference type="InterPro" id="IPR001434">
    <property type="entry name" value="OmcB-like_DUF11"/>
</dbReference>
<organism evidence="7 8">
    <name type="scientific">Streptomyces albipurpureus</name>
    <dbReference type="NCBI Taxonomy" id="2897419"/>
    <lineage>
        <taxon>Bacteria</taxon>
        <taxon>Bacillati</taxon>
        <taxon>Actinomycetota</taxon>
        <taxon>Actinomycetes</taxon>
        <taxon>Kitasatosporales</taxon>
        <taxon>Streptomycetaceae</taxon>
        <taxon>Streptomyces</taxon>
    </lineage>
</organism>
<dbReference type="Pfam" id="PF25549">
    <property type="entry name" value="DUF7927"/>
    <property type="match status" value="1"/>
</dbReference>
<feature type="compositionally biased region" description="Polar residues" evidence="1">
    <location>
        <begin position="967"/>
        <end position="986"/>
    </location>
</feature>
<dbReference type="Proteomes" id="UP001431429">
    <property type="component" value="Unassembled WGS sequence"/>
</dbReference>
<feature type="domain" description="DUF11" evidence="3">
    <location>
        <begin position="624"/>
        <end position="736"/>
    </location>
</feature>
<dbReference type="EMBL" id="JAMQAW010000011">
    <property type="protein sequence ID" value="MCM2389723.1"/>
    <property type="molecule type" value="Genomic_DNA"/>
</dbReference>
<dbReference type="RefSeq" id="WP_250920057.1">
    <property type="nucleotide sequence ID" value="NZ_JAMQAW010000011.1"/>
</dbReference>
<feature type="domain" description="DUF11" evidence="3">
    <location>
        <begin position="745"/>
        <end position="857"/>
    </location>
</feature>
<evidence type="ECO:0000313" key="7">
    <source>
        <dbReference type="EMBL" id="MCM2389723.1"/>
    </source>
</evidence>
<evidence type="ECO:0000256" key="1">
    <source>
        <dbReference type="SAM" id="MobiDB-lite"/>
    </source>
</evidence>
<sequence length="1061" mass="106267">MNGAHVDMRGSPGRRRRLGALASTALVLASQAIALGAAVPVAHATTPGTPGLPQAPTVVYAEDFENGTGQTPILLPAYTGAPPVNATYTAAAPWLSAANCNGIILNRSGANQPACQAQSAFAMSELKNMANVLGQVAASPTPNNNHAVAAYTEGANPGANLVEFQTVNPIPLTSANRFITFSVDVAAVNCNVSAPLLNFFLTGGGPDIPLSNSPINPCTDARAQTYMVGPRPIRAGSFPADNSVLFTGAAAGIKMTNANGSGLGNDHAFDNIRILDVTPQLDKEFSPASIPQGGTSTLTFTVTNTTDLAEKDGFGFTDTLPAGVTVAAAPNASTTCGSGTVSAVAGTGTVGLTSGSLTSGTAFCTVTVDVTSSALGDHVNQPADLVPNGVNPPGPATLTVVAVGSPTIVKTADASTFATGQTINYTYTVTNTATTPLTNLTVTDSGPGAPTVTCAQTTLAAGASTTCTASYTATAADAVTGTITNSAVVNGTVSGQTVTATSNQVVIPLRSLTVTKDADQADFSAAGQTITYTFTVTNNGRVPLNNISVTDVGPGNPPVNCPAGQLAPGDSFDCTATYITTAADVTNGNVTDSATATGMAPDGEQADDSSNTVIVPFVPPAQVDLAAVKTGPATVGPGGTVTYTVTITNNGPGDSTGYTVTDAIPAGLSNASTSTPGCGIGSGTLTCTANSLAAGASTTITLTGTAAAGATSIVNTVTVTGENPDPDPDNNTSTFTTTVTQIEADLAMSKTGPASVSPGGTITYQLQVTNNGPDASTGYTVTDTLPAGLSNASTSTPGCSITGGVLTCDGGALAVGDSDTITVTGTAAAGATTITNTAKVTGDNDDPNPDNNTSTTTTNVTSVTITKKQNGPSKVRPGAEVPYTITVRNNGGAIVDASFTDDLSDLLDDAVYNDDATATVGSVTFSSPDLEWSGTLAPGETATITFSVTVKRRPFGDLRLDNTVVSTTPGNNCPAGSTDSRCTTHGTVDVKDKDKGKGKKAAQPQESRRDRTADRHQNPDELPTGPKADETAKAPQQSFEKKPNKEQPPVAESLGGPAERA</sequence>
<dbReference type="InterPro" id="IPR051172">
    <property type="entry name" value="Chlamydia_OmcB"/>
</dbReference>
<dbReference type="Pfam" id="PF24346">
    <property type="entry name" value="DUF7507"/>
    <property type="match status" value="2"/>
</dbReference>
<evidence type="ECO:0000313" key="8">
    <source>
        <dbReference type="Proteomes" id="UP001431429"/>
    </source>
</evidence>
<evidence type="ECO:0000259" key="6">
    <source>
        <dbReference type="Pfam" id="PF25564"/>
    </source>
</evidence>
<feature type="region of interest" description="Disordered" evidence="1">
    <location>
        <begin position="839"/>
        <end position="861"/>
    </location>
</feature>
<reference evidence="7" key="1">
    <citation type="submission" date="2022-06" db="EMBL/GenBank/DDBJ databases">
        <title>Genome public.</title>
        <authorList>
            <person name="Sun Q."/>
        </authorList>
    </citation>
    <scope>NUCLEOTIDE SEQUENCE</scope>
    <source>
        <strain evidence="7">CWNU-1</strain>
    </source>
</reference>
<feature type="compositionally biased region" description="Basic and acidic residues" evidence="1">
    <location>
        <begin position="1006"/>
        <end position="1019"/>
    </location>
</feature>
<protein>
    <submittedName>
        <fullName evidence="7">DUF11 domain-containing protein</fullName>
    </submittedName>
</protein>
<evidence type="ECO:0000259" key="3">
    <source>
        <dbReference type="Pfam" id="PF01345"/>
    </source>
</evidence>
<feature type="chain" id="PRO_5045051879" evidence="2">
    <location>
        <begin position="45"/>
        <end position="1061"/>
    </location>
</feature>
<keyword evidence="8" id="KW-1185">Reference proteome</keyword>